<feature type="compositionally biased region" description="Polar residues" evidence="1">
    <location>
        <begin position="29"/>
        <end position="40"/>
    </location>
</feature>
<feature type="non-terminal residue" evidence="2">
    <location>
        <position position="61"/>
    </location>
</feature>
<evidence type="ECO:0000256" key="1">
    <source>
        <dbReference type="SAM" id="MobiDB-lite"/>
    </source>
</evidence>
<organism evidence="2 3">
    <name type="scientific">Saguinus oedipus</name>
    <name type="common">Cotton-top tamarin</name>
    <name type="synonym">Oedipomidas oedipus</name>
    <dbReference type="NCBI Taxonomy" id="9490"/>
    <lineage>
        <taxon>Eukaryota</taxon>
        <taxon>Metazoa</taxon>
        <taxon>Chordata</taxon>
        <taxon>Craniata</taxon>
        <taxon>Vertebrata</taxon>
        <taxon>Euteleostomi</taxon>
        <taxon>Mammalia</taxon>
        <taxon>Eutheria</taxon>
        <taxon>Euarchontoglires</taxon>
        <taxon>Primates</taxon>
        <taxon>Haplorrhini</taxon>
        <taxon>Platyrrhini</taxon>
        <taxon>Cebidae</taxon>
        <taxon>Callitrichinae</taxon>
        <taxon>Saguinus</taxon>
    </lineage>
</organism>
<dbReference type="Proteomes" id="UP001266305">
    <property type="component" value="Unassembled WGS sequence"/>
</dbReference>
<accession>A0ABQ9UBM1</accession>
<protein>
    <submittedName>
        <fullName evidence="2">Uncharacterized protein</fullName>
    </submittedName>
</protein>
<proteinExistence type="predicted"/>
<comment type="caution">
    <text evidence="2">The sequence shown here is derived from an EMBL/GenBank/DDBJ whole genome shotgun (WGS) entry which is preliminary data.</text>
</comment>
<feature type="region of interest" description="Disordered" evidence="1">
    <location>
        <begin position="1"/>
        <end position="61"/>
    </location>
</feature>
<sequence length="61" mass="6299">NAGFKTKGRGIALAPFLPPGRNPAHDSGYTAQLQSESGSSRAPPKNPPWRGSSRATAPRGA</sequence>
<dbReference type="EMBL" id="JASSZA010000014">
    <property type="protein sequence ID" value="KAK2094381.1"/>
    <property type="molecule type" value="Genomic_DNA"/>
</dbReference>
<evidence type="ECO:0000313" key="2">
    <source>
        <dbReference type="EMBL" id="KAK2094381.1"/>
    </source>
</evidence>
<feature type="non-terminal residue" evidence="2">
    <location>
        <position position="1"/>
    </location>
</feature>
<keyword evidence="3" id="KW-1185">Reference proteome</keyword>
<reference evidence="2 3" key="1">
    <citation type="submission" date="2023-05" db="EMBL/GenBank/DDBJ databases">
        <title>B98-5 Cell Line De Novo Hybrid Assembly: An Optical Mapping Approach.</title>
        <authorList>
            <person name="Kananen K."/>
            <person name="Auerbach J.A."/>
            <person name="Kautto E."/>
            <person name="Blachly J.S."/>
        </authorList>
    </citation>
    <scope>NUCLEOTIDE SEQUENCE [LARGE SCALE GENOMIC DNA]</scope>
    <source>
        <strain evidence="2">B95-8</strain>
        <tissue evidence="2">Cell line</tissue>
    </source>
</reference>
<gene>
    <name evidence="2" type="ORF">P7K49_028119</name>
</gene>
<name>A0ABQ9UBM1_SAGOE</name>
<evidence type="ECO:0000313" key="3">
    <source>
        <dbReference type="Proteomes" id="UP001266305"/>
    </source>
</evidence>